<organism evidence="3 4">
    <name type="scientific">Coniophora puteana (strain RWD-64-598)</name>
    <name type="common">Brown rot fungus</name>
    <dbReference type="NCBI Taxonomy" id="741705"/>
    <lineage>
        <taxon>Eukaryota</taxon>
        <taxon>Fungi</taxon>
        <taxon>Dikarya</taxon>
        <taxon>Basidiomycota</taxon>
        <taxon>Agaricomycotina</taxon>
        <taxon>Agaricomycetes</taxon>
        <taxon>Agaricomycetidae</taxon>
        <taxon>Boletales</taxon>
        <taxon>Coniophorineae</taxon>
        <taxon>Coniophoraceae</taxon>
        <taxon>Coniophora</taxon>
    </lineage>
</organism>
<accession>A0A5M3MAZ0</accession>
<dbReference type="PANTHER" id="PTHR15503:SF22">
    <property type="entry name" value="TRANSPOSON TY3-I GAG POLYPROTEIN"/>
    <property type="match status" value="1"/>
</dbReference>
<dbReference type="Proteomes" id="UP000053558">
    <property type="component" value="Unassembled WGS sequence"/>
</dbReference>
<protein>
    <recommendedName>
        <fullName evidence="5">CCHC-type domain-containing protein</fullName>
    </recommendedName>
</protein>
<feature type="compositionally biased region" description="Basic and acidic residues" evidence="2">
    <location>
        <begin position="82"/>
        <end position="99"/>
    </location>
</feature>
<dbReference type="GO" id="GO:0008270">
    <property type="term" value="F:zinc ion binding"/>
    <property type="evidence" value="ECO:0007669"/>
    <property type="project" value="InterPro"/>
</dbReference>
<feature type="region of interest" description="Disordered" evidence="2">
    <location>
        <begin position="82"/>
        <end position="119"/>
    </location>
</feature>
<evidence type="ECO:0000256" key="1">
    <source>
        <dbReference type="ARBA" id="ARBA00022664"/>
    </source>
</evidence>
<evidence type="ECO:0000256" key="2">
    <source>
        <dbReference type="SAM" id="MobiDB-lite"/>
    </source>
</evidence>
<evidence type="ECO:0000313" key="3">
    <source>
        <dbReference type="EMBL" id="EIW76442.1"/>
    </source>
</evidence>
<dbReference type="EMBL" id="JH711586">
    <property type="protein sequence ID" value="EIW76442.1"/>
    <property type="molecule type" value="Genomic_DNA"/>
</dbReference>
<feature type="compositionally biased region" description="Basic and acidic residues" evidence="2">
    <location>
        <begin position="153"/>
        <end position="174"/>
    </location>
</feature>
<keyword evidence="4" id="KW-1185">Reference proteome</keyword>
<gene>
    <name evidence="3" type="ORF">CONPUDRAFT_111405</name>
</gene>
<dbReference type="GO" id="GO:0006397">
    <property type="term" value="P:mRNA processing"/>
    <property type="evidence" value="ECO:0007669"/>
    <property type="project" value="UniProtKB-KW"/>
</dbReference>
<name>A0A5M3MAZ0_CONPW</name>
<proteinExistence type="predicted"/>
<dbReference type="InterPro" id="IPR036875">
    <property type="entry name" value="Znf_CCHC_sf"/>
</dbReference>
<keyword evidence="1" id="KW-0507">mRNA processing</keyword>
<dbReference type="SUPFAM" id="SSF57756">
    <property type="entry name" value="Retrovirus zinc finger-like domains"/>
    <property type="match status" value="1"/>
</dbReference>
<dbReference type="PANTHER" id="PTHR15503">
    <property type="entry name" value="LDOC1 RELATED"/>
    <property type="match status" value="1"/>
</dbReference>
<dbReference type="KEGG" id="cput:CONPUDRAFT_111405"/>
<feature type="region of interest" description="Disordered" evidence="2">
    <location>
        <begin position="146"/>
        <end position="182"/>
    </location>
</feature>
<evidence type="ECO:0008006" key="5">
    <source>
        <dbReference type="Google" id="ProtNLM"/>
    </source>
</evidence>
<dbReference type="RefSeq" id="XP_007773665.1">
    <property type="nucleotide sequence ID" value="XM_007775475.1"/>
</dbReference>
<sequence>MRKIQALKQTGSCAAYAARFRELLPLVDFSPTTQLDQFKNGLKLAVRDLVRGVRPKPKTFDEYVALAIEFDNDLHEDELAAKHMREPPRRGLELREVRRTAPPSPRPSTSAAASSDVVPMEVDAVKFRGPLSQEEKDRRKRLGLCDYCGQGKHSADDCPNKSDKAKRRDAERKAALAKAGKA</sequence>
<comment type="caution">
    <text evidence="3">The sequence shown here is derived from an EMBL/GenBank/DDBJ whole genome shotgun (WGS) entry which is preliminary data.</text>
</comment>
<dbReference type="OrthoDB" id="5582182at2759"/>
<evidence type="ECO:0000313" key="4">
    <source>
        <dbReference type="Proteomes" id="UP000053558"/>
    </source>
</evidence>
<dbReference type="AlphaFoldDB" id="A0A5M3MAZ0"/>
<dbReference type="GO" id="GO:0003676">
    <property type="term" value="F:nucleic acid binding"/>
    <property type="evidence" value="ECO:0007669"/>
    <property type="project" value="InterPro"/>
</dbReference>
<reference evidence="4" key="1">
    <citation type="journal article" date="2012" name="Science">
        <title>The Paleozoic origin of enzymatic lignin decomposition reconstructed from 31 fungal genomes.</title>
        <authorList>
            <person name="Floudas D."/>
            <person name="Binder M."/>
            <person name="Riley R."/>
            <person name="Barry K."/>
            <person name="Blanchette R.A."/>
            <person name="Henrissat B."/>
            <person name="Martinez A.T."/>
            <person name="Otillar R."/>
            <person name="Spatafora J.W."/>
            <person name="Yadav J.S."/>
            <person name="Aerts A."/>
            <person name="Benoit I."/>
            <person name="Boyd A."/>
            <person name="Carlson A."/>
            <person name="Copeland A."/>
            <person name="Coutinho P.M."/>
            <person name="de Vries R.P."/>
            <person name="Ferreira P."/>
            <person name="Findley K."/>
            <person name="Foster B."/>
            <person name="Gaskell J."/>
            <person name="Glotzer D."/>
            <person name="Gorecki P."/>
            <person name="Heitman J."/>
            <person name="Hesse C."/>
            <person name="Hori C."/>
            <person name="Igarashi K."/>
            <person name="Jurgens J.A."/>
            <person name="Kallen N."/>
            <person name="Kersten P."/>
            <person name="Kohler A."/>
            <person name="Kuees U."/>
            <person name="Kumar T.K.A."/>
            <person name="Kuo A."/>
            <person name="LaButti K."/>
            <person name="Larrondo L.F."/>
            <person name="Lindquist E."/>
            <person name="Ling A."/>
            <person name="Lombard V."/>
            <person name="Lucas S."/>
            <person name="Lundell T."/>
            <person name="Martin R."/>
            <person name="McLaughlin D.J."/>
            <person name="Morgenstern I."/>
            <person name="Morin E."/>
            <person name="Murat C."/>
            <person name="Nagy L.G."/>
            <person name="Nolan M."/>
            <person name="Ohm R.A."/>
            <person name="Patyshakuliyeva A."/>
            <person name="Rokas A."/>
            <person name="Ruiz-Duenas F.J."/>
            <person name="Sabat G."/>
            <person name="Salamov A."/>
            <person name="Samejima M."/>
            <person name="Schmutz J."/>
            <person name="Slot J.C."/>
            <person name="St John F."/>
            <person name="Stenlid J."/>
            <person name="Sun H."/>
            <person name="Sun S."/>
            <person name="Syed K."/>
            <person name="Tsang A."/>
            <person name="Wiebenga A."/>
            <person name="Young D."/>
            <person name="Pisabarro A."/>
            <person name="Eastwood D.C."/>
            <person name="Martin F."/>
            <person name="Cullen D."/>
            <person name="Grigoriev I.V."/>
            <person name="Hibbett D.S."/>
        </authorList>
    </citation>
    <scope>NUCLEOTIDE SEQUENCE [LARGE SCALE GENOMIC DNA]</scope>
    <source>
        <strain evidence="4">RWD-64-598 SS2</strain>
    </source>
</reference>
<dbReference type="InterPro" id="IPR032567">
    <property type="entry name" value="RTL1-rel"/>
</dbReference>
<dbReference type="OMA" id="PKSWFWA"/>
<dbReference type="GeneID" id="19198883"/>